<evidence type="ECO:0000256" key="5">
    <source>
        <dbReference type="ARBA" id="ARBA00022729"/>
    </source>
</evidence>
<dbReference type="PANTHER" id="PTHR24276:SF91">
    <property type="entry name" value="AT26814P-RELATED"/>
    <property type="match status" value="1"/>
</dbReference>
<keyword evidence="8" id="KW-0865">Zymogen</keyword>
<feature type="chain" id="PRO_5005321218" description="trypsin" evidence="13">
    <location>
        <begin position="23"/>
        <end position="566"/>
    </location>
</feature>
<evidence type="ECO:0000259" key="14">
    <source>
        <dbReference type="PROSITE" id="PS50240"/>
    </source>
</evidence>
<dbReference type="InterPro" id="IPR009003">
    <property type="entry name" value="Peptidase_S1_PA"/>
</dbReference>
<reference evidence="15" key="1">
    <citation type="journal article" date="2013" name="Genome Res.">
        <title>A second-generation assembly of the Drosophila simulans genome provides new insights into patterns of lineage-specific divergence.</title>
        <authorList>
            <person name="Hu T.T."/>
            <person name="Eisen M.B."/>
            <person name="Thornton K.R."/>
            <person name="Andolfatto P."/>
        </authorList>
    </citation>
    <scope>NUCLEOTIDE SEQUENCE [LARGE SCALE GENOMIC DNA]</scope>
    <source>
        <strain evidence="15">W501</strain>
    </source>
</reference>
<sequence>MSSSWLVCLLAFLVSLVALTQGLPLLEDLDEKSVPGGRIVGGYATDIAQVPYQISLRYKGISTPENPYRHRCGGSIFNETTIVTAAHCVIGTVASQYKVVAGTNFQTGSDGVITNVKQIVMHEGYYSGAAYNNDIAILFVDPPLPLNNFTIKAIQLASEQPIEGTVSKVSGWGTTSPGGYSSNQLLAVDVPIVSNELCDQDYEDFGDETYHITSAMLCAGKRGVGGADACQGDSGGPLAVRDVLYGVVSWGNSCALPNYPGVYANVANLRPWIDAVLAGPKSKLKSVISSIGTSHPCESMERAMCIPLLLLAIGFASVISISGQPEGRIINGTTVDIARHPYLVSLRYRRDEESSYKHECAGVIISEQALITSAQCLYGLPEETKLLAVAGANTRNGTDGFIYPVANWTHHPNYDPVTVDNDIGVLLLDTPLNLTHFGISSIGIRPERPAVGRLATVAGWGYREEWGPSSYKLEQTEVPVVSSEQCTQIYGAGEVTERMICAGFVAQGGSDACQGDTGGPLVIDGQLVGLVSWGRGCARPNYPTVYCYVASFVDWIEETIAAAGGQ</sequence>
<dbReference type="KEGG" id="dsi:Dsimw501_GD25910"/>
<dbReference type="InterPro" id="IPR001314">
    <property type="entry name" value="Peptidase_S1A"/>
</dbReference>
<evidence type="ECO:0000256" key="8">
    <source>
        <dbReference type="ARBA" id="ARBA00023145"/>
    </source>
</evidence>
<evidence type="ECO:0000256" key="6">
    <source>
        <dbReference type="ARBA" id="ARBA00022801"/>
    </source>
</evidence>
<dbReference type="PROSITE" id="PS00135">
    <property type="entry name" value="TRYPSIN_SER"/>
    <property type="match status" value="1"/>
</dbReference>
<evidence type="ECO:0000313" key="15">
    <source>
        <dbReference type="EMBL" id="KMY92977.1"/>
    </source>
</evidence>
<dbReference type="EMBL" id="CM002911">
    <property type="protein sequence ID" value="KMY92977.1"/>
    <property type="molecule type" value="Genomic_DNA"/>
</dbReference>
<dbReference type="InterPro" id="IPR043504">
    <property type="entry name" value="Peptidase_S1_PA_chymotrypsin"/>
</dbReference>
<dbReference type="OrthoDB" id="10059102at2759"/>
<protein>
    <recommendedName>
        <fullName evidence="11">trypsin</fullName>
        <ecNumber evidence="11">3.4.21.4</ecNumber>
    </recommendedName>
</protein>
<dbReference type="AlphaFoldDB" id="A0A0J9RAD9"/>
<dbReference type="Gene3D" id="2.40.10.10">
    <property type="entry name" value="Trypsin-like serine proteases"/>
    <property type="match status" value="2"/>
</dbReference>
<evidence type="ECO:0000256" key="1">
    <source>
        <dbReference type="ARBA" id="ARBA00004239"/>
    </source>
</evidence>
<dbReference type="FunFam" id="2.40.10.10:FF:000047">
    <property type="entry name" value="Trypsin eta"/>
    <property type="match status" value="2"/>
</dbReference>
<keyword evidence="5 13" id="KW-0732">Signal</keyword>
<proteinExistence type="inferred from homology"/>
<dbReference type="Proteomes" id="UP000035880">
    <property type="component" value="Chromosome 2R"/>
</dbReference>
<comment type="similarity">
    <text evidence="2">Belongs to the peptidase S1 family.</text>
</comment>
<dbReference type="GO" id="GO:0005576">
    <property type="term" value="C:extracellular region"/>
    <property type="evidence" value="ECO:0007669"/>
    <property type="project" value="UniProtKB-SubCell"/>
</dbReference>
<organism evidence="15">
    <name type="scientific">Drosophila simulans</name>
    <name type="common">Fruit fly</name>
    <dbReference type="NCBI Taxonomy" id="7240"/>
    <lineage>
        <taxon>Eukaryota</taxon>
        <taxon>Metazoa</taxon>
        <taxon>Ecdysozoa</taxon>
        <taxon>Arthropoda</taxon>
        <taxon>Hexapoda</taxon>
        <taxon>Insecta</taxon>
        <taxon>Pterygota</taxon>
        <taxon>Neoptera</taxon>
        <taxon>Endopterygota</taxon>
        <taxon>Diptera</taxon>
        <taxon>Brachycera</taxon>
        <taxon>Muscomorpha</taxon>
        <taxon>Ephydroidea</taxon>
        <taxon>Drosophilidae</taxon>
        <taxon>Drosophila</taxon>
        <taxon>Sophophora</taxon>
    </lineage>
</organism>
<feature type="signal peptide" evidence="13">
    <location>
        <begin position="1"/>
        <end position="22"/>
    </location>
</feature>
<evidence type="ECO:0000256" key="13">
    <source>
        <dbReference type="SAM" id="SignalP"/>
    </source>
</evidence>
<dbReference type="InterPro" id="IPR001254">
    <property type="entry name" value="Trypsin_dom"/>
</dbReference>
<keyword evidence="4 12" id="KW-0645">Protease</keyword>
<dbReference type="CDD" id="cd00190">
    <property type="entry name" value="Tryp_SPc"/>
    <property type="match status" value="2"/>
</dbReference>
<dbReference type="GO" id="GO:0004252">
    <property type="term" value="F:serine-type endopeptidase activity"/>
    <property type="evidence" value="ECO:0007669"/>
    <property type="project" value="UniProtKB-EC"/>
</dbReference>
<dbReference type="SUPFAM" id="SSF50494">
    <property type="entry name" value="Trypsin-like serine proteases"/>
    <property type="match status" value="2"/>
</dbReference>
<evidence type="ECO:0000256" key="2">
    <source>
        <dbReference type="ARBA" id="ARBA00007664"/>
    </source>
</evidence>
<feature type="domain" description="Peptidase S1" evidence="14">
    <location>
        <begin position="39"/>
        <end position="278"/>
    </location>
</feature>
<name>A0A0J9RAD9_DROSI</name>
<dbReference type="InterPro" id="IPR050430">
    <property type="entry name" value="Peptidase_S1"/>
</dbReference>
<dbReference type="Bgee" id="FBgn0197188">
    <property type="expression patterns" value="Expressed in adult organism and 3 other cell types or tissues"/>
</dbReference>
<keyword evidence="7 12" id="KW-0720">Serine protease</keyword>
<accession>A0A0J9RAD9</accession>
<keyword evidence="9" id="KW-1015">Disulfide bond</keyword>
<evidence type="ECO:0000256" key="10">
    <source>
        <dbReference type="ARBA" id="ARBA00036320"/>
    </source>
</evidence>
<dbReference type="GO" id="GO:0016485">
    <property type="term" value="P:protein processing"/>
    <property type="evidence" value="ECO:0007669"/>
    <property type="project" value="UniProtKB-ARBA"/>
</dbReference>
<reference evidence="15" key="3">
    <citation type="submission" date="2015-04" db="EMBL/GenBank/DDBJ databases">
        <authorList>
            <consortium name="FlyBase"/>
        </authorList>
    </citation>
    <scope>NUCLEOTIDE SEQUENCE</scope>
    <source>
        <strain evidence="15">W501</strain>
    </source>
</reference>
<evidence type="ECO:0000256" key="3">
    <source>
        <dbReference type="ARBA" id="ARBA00022525"/>
    </source>
</evidence>
<evidence type="ECO:0000256" key="4">
    <source>
        <dbReference type="ARBA" id="ARBA00022670"/>
    </source>
</evidence>
<dbReference type="PRINTS" id="PR00722">
    <property type="entry name" value="CHYMOTRYPSIN"/>
</dbReference>
<dbReference type="InterPro" id="IPR033116">
    <property type="entry name" value="TRYPSIN_SER"/>
</dbReference>
<evidence type="ECO:0000256" key="9">
    <source>
        <dbReference type="ARBA" id="ARBA00023157"/>
    </source>
</evidence>
<reference evidence="15" key="2">
    <citation type="submission" date="2014-06" db="EMBL/GenBank/DDBJ databases">
        <authorList>
            <person name="Hu T."/>
            <person name="Eisen M.B."/>
            <person name="Thornton K.R."/>
            <person name="Andolfatto P."/>
        </authorList>
    </citation>
    <scope>NUCLEOTIDE SEQUENCE</scope>
    <source>
        <strain evidence="15">W501</strain>
    </source>
</reference>
<keyword evidence="3" id="KW-0964">Secreted</keyword>
<dbReference type="PROSITE" id="PS50240">
    <property type="entry name" value="TRYPSIN_DOM"/>
    <property type="match status" value="2"/>
</dbReference>
<gene>
    <name evidence="15" type="primary">Dsim\GD25910</name>
    <name evidence="15" type="ORF">Dsimw501_GD25910</name>
</gene>
<dbReference type="SMART" id="SM00020">
    <property type="entry name" value="Tryp_SPc"/>
    <property type="match status" value="2"/>
</dbReference>
<dbReference type="InterPro" id="IPR018114">
    <property type="entry name" value="TRYPSIN_HIS"/>
</dbReference>
<comment type="catalytic activity">
    <reaction evidence="10">
        <text>Preferential cleavage: Arg-|-Xaa, Lys-|-Xaa.</text>
        <dbReference type="EC" id="3.4.21.4"/>
    </reaction>
</comment>
<evidence type="ECO:0000256" key="12">
    <source>
        <dbReference type="RuleBase" id="RU363034"/>
    </source>
</evidence>
<comment type="subcellular location">
    <subcellularLocation>
        <location evidence="1">Secreted</location>
        <location evidence="1">Extracellular space</location>
    </subcellularLocation>
</comment>
<dbReference type="Pfam" id="PF00089">
    <property type="entry name" value="Trypsin"/>
    <property type="match status" value="2"/>
</dbReference>
<keyword evidence="6 12" id="KW-0378">Hydrolase</keyword>
<dbReference type="PANTHER" id="PTHR24276">
    <property type="entry name" value="POLYSERASE-RELATED"/>
    <property type="match status" value="1"/>
</dbReference>
<dbReference type="EC" id="3.4.21.4" evidence="11"/>
<feature type="domain" description="Peptidase S1" evidence="14">
    <location>
        <begin position="329"/>
        <end position="561"/>
    </location>
</feature>
<dbReference type="PROSITE" id="PS00134">
    <property type="entry name" value="TRYPSIN_HIS"/>
    <property type="match status" value="1"/>
</dbReference>
<evidence type="ECO:0000256" key="7">
    <source>
        <dbReference type="ARBA" id="ARBA00022825"/>
    </source>
</evidence>
<evidence type="ECO:0000256" key="11">
    <source>
        <dbReference type="ARBA" id="ARBA00038868"/>
    </source>
</evidence>